<organism evidence="4 5">
    <name type="scientific">Dictyostelium firmibasis</name>
    <dbReference type="NCBI Taxonomy" id="79012"/>
    <lineage>
        <taxon>Eukaryota</taxon>
        <taxon>Amoebozoa</taxon>
        <taxon>Evosea</taxon>
        <taxon>Eumycetozoa</taxon>
        <taxon>Dictyostelia</taxon>
        <taxon>Dictyosteliales</taxon>
        <taxon>Dictyosteliaceae</taxon>
        <taxon>Dictyostelium</taxon>
    </lineage>
</organism>
<dbReference type="PRINTS" id="PR00081">
    <property type="entry name" value="GDHRDH"/>
</dbReference>
<dbReference type="InterPro" id="IPR036291">
    <property type="entry name" value="NAD(P)-bd_dom_sf"/>
</dbReference>
<accession>A0AAN7YUH1</accession>
<dbReference type="PRINTS" id="PR00080">
    <property type="entry name" value="SDRFAMILY"/>
</dbReference>
<dbReference type="AlphaFoldDB" id="A0AAN7YUH1"/>
<dbReference type="PANTHER" id="PTHR42760:SF133">
    <property type="entry name" value="3-OXOACYL-[ACYL-CARRIER-PROTEIN] REDUCTASE"/>
    <property type="match status" value="1"/>
</dbReference>
<dbReference type="PANTHER" id="PTHR42760">
    <property type="entry name" value="SHORT-CHAIN DEHYDROGENASES/REDUCTASES FAMILY MEMBER"/>
    <property type="match status" value="1"/>
</dbReference>
<reference evidence="4 5" key="1">
    <citation type="submission" date="2023-11" db="EMBL/GenBank/DDBJ databases">
        <title>Dfirmibasis_genome.</title>
        <authorList>
            <person name="Edelbroek B."/>
            <person name="Kjellin J."/>
            <person name="Jerlstrom-Hultqvist J."/>
            <person name="Soderbom F."/>
        </authorList>
    </citation>
    <scope>NUCLEOTIDE SEQUENCE [LARGE SCALE GENOMIC DNA]</scope>
    <source>
        <strain evidence="4 5">TNS-C-14</strain>
    </source>
</reference>
<dbReference type="PROSITE" id="PS00061">
    <property type="entry name" value="ADH_SHORT"/>
    <property type="match status" value="1"/>
</dbReference>
<evidence type="ECO:0000313" key="5">
    <source>
        <dbReference type="Proteomes" id="UP001344447"/>
    </source>
</evidence>
<name>A0AAN7YUH1_9MYCE</name>
<dbReference type="InterPro" id="IPR002347">
    <property type="entry name" value="SDR_fam"/>
</dbReference>
<evidence type="ECO:0000256" key="2">
    <source>
        <dbReference type="ARBA" id="ARBA00023002"/>
    </source>
</evidence>
<sequence length="272" mass="30202">MFKNSIIRLFELKGRNAIVTGGSKGIGYQIAIDLANKGANVFVWSRNKEQNEKAVKSLPLIHKDQKHIGILCDLSKTNKLEESINEIKKQISLFNNDNIDNKIGILVHSAGITHSELLFKKSSNNNDNNYHSINDNGNEIITTNLLSPILITQSFLKDMMRLQYGRIIFIGSVVSEMGNKGQTIYSSSKGGLNGFSKSLSKEIGQFNCTSNVISPGFIDTDMSKPFINNEQLINSIPLKRIGNTKDISKTVLFLIESDYITGQNIRVDGGLY</sequence>
<comment type="similarity">
    <text evidence="1 3">Belongs to the short-chain dehydrogenases/reductases (SDR) family.</text>
</comment>
<dbReference type="GO" id="GO:0016616">
    <property type="term" value="F:oxidoreductase activity, acting on the CH-OH group of donors, NAD or NADP as acceptor"/>
    <property type="evidence" value="ECO:0007669"/>
    <property type="project" value="TreeGrafter"/>
</dbReference>
<dbReference type="SUPFAM" id="SSF51735">
    <property type="entry name" value="NAD(P)-binding Rossmann-fold domains"/>
    <property type="match status" value="1"/>
</dbReference>
<dbReference type="Gene3D" id="3.40.50.720">
    <property type="entry name" value="NAD(P)-binding Rossmann-like Domain"/>
    <property type="match status" value="1"/>
</dbReference>
<keyword evidence="5" id="KW-1185">Reference proteome</keyword>
<gene>
    <name evidence="4" type="ORF">RB653_007235</name>
</gene>
<protein>
    <recommendedName>
        <fullName evidence="6">3-oxoacyl-[acyl-carrier-protein] reductase</fullName>
    </recommendedName>
</protein>
<evidence type="ECO:0008006" key="6">
    <source>
        <dbReference type="Google" id="ProtNLM"/>
    </source>
</evidence>
<dbReference type="Proteomes" id="UP001344447">
    <property type="component" value="Unassembled WGS sequence"/>
</dbReference>
<dbReference type="InterPro" id="IPR020904">
    <property type="entry name" value="Sc_DH/Rdtase_CS"/>
</dbReference>
<keyword evidence="2" id="KW-0560">Oxidoreductase</keyword>
<dbReference type="FunFam" id="3.40.50.720:FF:000872">
    <property type="entry name" value="3-oxoacyl-ACP reductase, putative"/>
    <property type="match status" value="1"/>
</dbReference>
<evidence type="ECO:0000313" key="4">
    <source>
        <dbReference type="EMBL" id="KAK5576097.1"/>
    </source>
</evidence>
<dbReference type="EMBL" id="JAVFKY010000005">
    <property type="protein sequence ID" value="KAK5576097.1"/>
    <property type="molecule type" value="Genomic_DNA"/>
</dbReference>
<dbReference type="GO" id="GO:0048038">
    <property type="term" value="F:quinone binding"/>
    <property type="evidence" value="ECO:0007669"/>
    <property type="project" value="TreeGrafter"/>
</dbReference>
<proteinExistence type="inferred from homology"/>
<evidence type="ECO:0000256" key="3">
    <source>
        <dbReference type="RuleBase" id="RU000363"/>
    </source>
</evidence>
<evidence type="ECO:0000256" key="1">
    <source>
        <dbReference type="ARBA" id="ARBA00006484"/>
    </source>
</evidence>
<dbReference type="GO" id="GO:0006633">
    <property type="term" value="P:fatty acid biosynthetic process"/>
    <property type="evidence" value="ECO:0007669"/>
    <property type="project" value="TreeGrafter"/>
</dbReference>
<dbReference type="Pfam" id="PF00106">
    <property type="entry name" value="adh_short"/>
    <property type="match status" value="1"/>
</dbReference>
<comment type="caution">
    <text evidence="4">The sequence shown here is derived from an EMBL/GenBank/DDBJ whole genome shotgun (WGS) entry which is preliminary data.</text>
</comment>